<protein>
    <recommendedName>
        <fullName evidence="4 13">Tetraacyldisaccharide 4'-kinase</fullName>
        <ecNumber evidence="3 13">2.7.1.130</ecNumber>
    </recommendedName>
    <alternativeName>
        <fullName evidence="12 13">Lipid A 4'-kinase</fullName>
    </alternativeName>
</protein>
<evidence type="ECO:0000313" key="15">
    <source>
        <dbReference type="Proteomes" id="UP000184603"/>
    </source>
</evidence>
<dbReference type="GO" id="GO:0009029">
    <property type="term" value="F:lipid-A 4'-kinase activity"/>
    <property type="evidence" value="ECO:0007669"/>
    <property type="project" value="UniProtKB-UniRule"/>
</dbReference>
<organism evidence="14 15">
    <name type="scientific">Desulfopila aestuarii DSM 18488</name>
    <dbReference type="NCBI Taxonomy" id="1121416"/>
    <lineage>
        <taxon>Bacteria</taxon>
        <taxon>Pseudomonadati</taxon>
        <taxon>Thermodesulfobacteriota</taxon>
        <taxon>Desulfobulbia</taxon>
        <taxon>Desulfobulbales</taxon>
        <taxon>Desulfocapsaceae</taxon>
        <taxon>Desulfopila</taxon>
    </lineage>
</organism>
<keyword evidence="9 13" id="KW-0418">Kinase</keyword>
<comment type="similarity">
    <text evidence="13">Belongs to the LpxK family.</text>
</comment>
<evidence type="ECO:0000256" key="3">
    <source>
        <dbReference type="ARBA" id="ARBA00012071"/>
    </source>
</evidence>
<proteinExistence type="inferred from homology"/>
<evidence type="ECO:0000256" key="2">
    <source>
        <dbReference type="ARBA" id="ARBA00004870"/>
    </source>
</evidence>
<sequence>MNVLHTLYMLGRPIGPIYGKIMQMREWLYEKNIIKSYRLPVPVISVGNLTMGGTGKTPTVQLLADFLLEKGYRPAVVSRGYGGSATEPVNLVANGHEILLGPTEAGDEPYMLAVSVPGLCVLTGTKRILPCRYACQELDCDIILLDDGFQHLAVKRDLNIVLFNATAPDGNGRIFPGGELREPFSALARADALLFTGRTAENQARVESFAKTVQKHCEHVPTFFSENRIHGVFATDGTLLPQPNPHALFHAFSGIAHPERFAASLQQQGIEITGHDRLKDHAVYTQELIKTLTIKARESGATALITTQKDWVKLQSFTFSFPLYYLAIKAQTAPEFFSFILDRISLAQQKNN</sequence>
<comment type="function">
    <text evidence="1 13">Transfers the gamma-phosphate of ATP to the 4'-position of a tetraacyldisaccharide 1-phosphate intermediate (termed DS-1-P) to form tetraacyldisaccharide 1,4'-bis-phosphate (lipid IVA).</text>
</comment>
<dbReference type="HAMAP" id="MF_00409">
    <property type="entry name" value="LpxK"/>
    <property type="match status" value="1"/>
</dbReference>
<name>A0A1M7YKP2_9BACT</name>
<evidence type="ECO:0000256" key="13">
    <source>
        <dbReference type="HAMAP-Rule" id="MF_00409"/>
    </source>
</evidence>
<dbReference type="PANTHER" id="PTHR42724">
    <property type="entry name" value="TETRAACYLDISACCHARIDE 4'-KINASE"/>
    <property type="match status" value="1"/>
</dbReference>
<dbReference type="NCBIfam" id="TIGR00682">
    <property type="entry name" value="lpxK"/>
    <property type="match status" value="1"/>
</dbReference>
<dbReference type="AlphaFoldDB" id="A0A1M7YKP2"/>
<dbReference type="GO" id="GO:0009244">
    <property type="term" value="P:lipopolysaccharide core region biosynthetic process"/>
    <property type="evidence" value="ECO:0007669"/>
    <property type="project" value="TreeGrafter"/>
</dbReference>
<dbReference type="GO" id="GO:0009245">
    <property type="term" value="P:lipid A biosynthetic process"/>
    <property type="evidence" value="ECO:0007669"/>
    <property type="project" value="UniProtKB-UniRule"/>
</dbReference>
<dbReference type="PANTHER" id="PTHR42724:SF1">
    <property type="entry name" value="TETRAACYLDISACCHARIDE 4'-KINASE, MITOCHONDRIAL-RELATED"/>
    <property type="match status" value="1"/>
</dbReference>
<dbReference type="InterPro" id="IPR027417">
    <property type="entry name" value="P-loop_NTPase"/>
</dbReference>
<accession>A0A1M7YKP2</accession>
<evidence type="ECO:0000256" key="11">
    <source>
        <dbReference type="ARBA" id="ARBA00023098"/>
    </source>
</evidence>
<dbReference type="GO" id="GO:0005886">
    <property type="term" value="C:plasma membrane"/>
    <property type="evidence" value="ECO:0007669"/>
    <property type="project" value="TreeGrafter"/>
</dbReference>
<dbReference type="UniPathway" id="UPA00359">
    <property type="reaction ID" value="UER00482"/>
</dbReference>
<evidence type="ECO:0000256" key="1">
    <source>
        <dbReference type="ARBA" id="ARBA00002274"/>
    </source>
</evidence>
<evidence type="ECO:0000256" key="9">
    <source>
        <dbReference type="ARBA" id="ARBA00022777"/>
    </source>
</evidence>
<dbReference type="RefSeq" id="WP_073616754.1">
    <property type="nucleotide sequence ID" value="NZ_FRFE01000048.1"/>
</dbReference>
<evidence type="ECO:0000256" key="7">
    <source>
        <dbReference type="ARBA" id="ARBA00022679"/>
    </source>
</evidence>
<keyword evidence="15" id="KW-1185">Reference proteome</keyword>
<dbReference type="GO" id="GO:0005524">
    <property type="term" value="F:ATP binding"/>
    <property type="evidence" value="ECO:0007669"/>
    <property type="project" value="UniProtKB-UniRule"/>
</dbReference>
<keyword evidence="11 13" id="KW-0443">Lipid metabolism</keyword>
<dbReference type="Pfam" id="PF02606">
    <property type="entry name" value="LpxK"/>
    <property type="match status" value="1"/>
</dbReference>
<evidence type="ECO:0000256" key="6">
    <source>
        <dbReference type="ARBA" id="ARBA00022556"/>
    </source>
</evidence>
<evidence type="ECO:0000256" key="4">
    <source>
        <dbReference type="ARBA" id="ARBA00016436"/>
    </source>
</evidence>
<evidence type="ECO:0000313" key="14">
    <source>
        <dbReference type="EMBL" id="SHO53164.1"/>
    </source>
</evidence>
<dbReference type="EMBL" id="FRFE01000048">
    <property type="protein sequence ID" value="SHO53164.1"/>
    <property type="molecule type" value="Genomic_DNA"/>
</dbReference>
<comment type="pathway">
    <text evidence="2 13">Glycolipid biosynthesis; lipid IV(A) biosynthesis; lipid IV(A) from (3R)-3-hydroxytetradecanoyl-[acyl-carrier-protein] and UDP-N-acetyl-alpha-D-glucosamine: step 6/6.</text>
</comment>
<keyword evidence="8 13" id="KW-0547">Nucleotide-binding</keyword>
<comment type="catalytic activity">
    <reaction evidence="13">
        <text>a lipid A disaccharide + ATP = a lipid IVA + ADP + H(+)</text>
        <dbReference type="Rhea" id="RHEA:67840"/>
        <dbReference type="ChEBI" id="CHEBI:15378"/>
        <dbReference type="ChEBI" id="CHEBI:30616"/>
        <dbReference type="ChEBI" id="CHEBI:176343"/>
        <dbReference type="ChEBI" id="CHEBI:176425"/>
        <dbReference type="ChEBI" id="CHEBI:456216"/>
        <dbReference type="EC" id="2.7.1.130"/>
    </reaction>
</comment>
<dbReference type="EC" id="2.7.1.130" evidence="3 13"/>
<reference evidence="14 15" key="1">
    <citation type="submission" date="2016-12" db="EMBL/GenBank/DDBJ databases">
        <authorList>
            <person name="Song W.-J."/>
            <person name="Kurnit D.M."/>
        </authorList>
    </citation>
    <scope>NUCLEOTIDE SEQUENCE [LARGE SCALE GENOMIC DNA]</scope>
    <source>
        <strain evidence="14 15">DSM 18488</strain>
    </source>
</reference>
<dbReference type="STRING" id="1121416.SAMN02745220_04974"/>
<evidence type="ECO:0000256" key="12">
    <source>
        <dbReference type="ARBA" id="ARBA00029757"/>
    </source>
</evidence>
<dbReference type="InterPro" id="IPR003758">
    <property type="entry name" value="LpxK"/>
</dbReference>
<feature type="binding site" evidence="13">
    <location>
        <begin position="50"/>
        <end position="57"/>
    </location>
    <ligand>
        <name>ATP</name>
        <dbReference type="ChEBI" id="CHEBI:30616"/>
    </ligand>
</feature>
<evidence type="ECO:0000256" key="10">
    <source>
        <dbReference type="ARBA" id="ARBA00022840"/>
    </source>
</evidence>
<keyword evidence="6 13" id="KW-0441">Lipid A biosynthesis</keyword>
<keyword evidence="7 13" id="KW-0808">Transferase</keyword>
<evidence type="ECO:0000256" key="5">
    <source>
        <dbReference type="ARBA" id="ARBA00022516"/>
    </source>
</evidence>
<evidence type="ECO:0000256" key="8">
    <source>
        <dbReference type="ARBA" id="ARBA00022741"/>
    </source>
</evidence>
<gene>
    <name evidence="13" type="primary">lpxK</name>
    <name evidence="14" type="ORF">SAMN02745220_04974</name>
</gene>
<keyword evidence="5 13" id="KW-0444">Lipid biosynthesis</keyword>
<dbReference type="SUPFAM" id="SSF52540">
    <property type="entry name" value="P-loop containing nucleoside triphosphate hydrolases"/>
    <property type="match status" value="1"/>
</dbReference>
<dbReference type="Proteomes" id="UP000184603">
    <property type="component" value="Unassembled WGS sequence"/>
</dbReference>
<keyword evidence="10 13" id="KW-0067">ATP-binding</keyword>